<dbReference type="AlphaFoldDB" id="A0AAV4PY56"/>
<keyword evidence="2" id="KW-1185">Reference proteome</keyword>
<gene>
    <name evidence="1" type="ORF">CDAR_113111</name>
</gene>
<dbReference type="EMBL" id="BPLQ01003666">
    <property type="protein sequence ID" value="GIY02353.1"/>
    <property type="molecule type" value="Genomic_DNA"/>
</dbReference>
<reference evidence="1 2" key="1">
    <citation type="submission" date="2021-06" db="EMBL/GenBank/DDBJ databases">
        <title>Caerostris darwini draft genome.</title>
        <authorList>
            <person name="Kono N."/>
            <person name="Arakawa K."/>
        </authorList>
    </citation>
    <scope>NUCLEOTIDE SEQUENCE [LARGE SCALE GENOMIC DNA]</scope>
</reference>
<sequence length="154" mass="18031">MVTKAGVMRFFSFYIRLLEFFGGSHDTLVCFRHTPCTSCRLSSIAFFVVFLRKGIPRFFFVGPPKREKEHATHQIFQLVTFVQRSFWTRPRGVFYHAKMEEAVDFNAVRGDLEEEKCVVSATEEKNQTILLAGESFLIDNLKKKIYIFLFLIDR</sequence>
<proteinExistence type="predicted"/>
<dbReference type="Proteomes" id="UP001054837">
    <property type="component" value="Unassembled WGS sequence"/>
</dbReference>
<protein>
    <submittedName>
        <fullName evidence="1">Uncharacterized protein</fullName>
    </submittedName>
</protein>
<name>A0AAV4PY56_9ARAC</name>
<evidence type="ECO:0000313" key="2">
    <source>
        <dbReference type="Proteomes" id="UP001054837"/>
    </source>
</evidence>
<organism evidence="1 2">
    <name type="scientific">Caerostris darwini</name>
    <dbReference type="NCBI Taxonomy" id="1538125"/>
    <lineage>
        <taxon>Eukaryota</taxon>
        <taxon>Metazoa</taxon>
        <taxon>Ecdysozoa</taxon>
        <taxon>Arthropoda</taxon>
        <taxon>Chelicerata</taxon>
        <taxon>Arachnida</taxon>
        <taxon>Araneae</taxon>
        <taxon>Araneomorphae</taxon>
        <taxon>Entelegynae</taxon>
        <taxon>Araneoidea</taxon>
        <taxon>Araneidae</taxon>
        <taxon>Caerostris</taxon>
    </lineage>
</organism>
<evidence type="ECO:0000313" key="1">
    <source>
        <dbReference type="EMBL" id="GIY02353.1"/>
    </source>
</evidence>
<accession>A0AAV4PY56</accession>
<comment type="caution">
    <text evidence="1">The sequence shown here is derived from an EMBL/GenBank/DDBJ whole genome shotgun (WGS) entry which is preliminary data.</text>
</comment>